<comment type="caution">
    <text evidence="2">The sequence shown here is derived from an EMBL/GenBank/DDBJ whole genome shotgun (WGS) entry which is preliminary data.</text>
</comment>
<evidence type="ECO:0000313" key="2">
    <source>
        <dbReference type="EMBL" id="GEO29202.1"/>
    </source>
</evidence>
<sequence>MPHNGPMLMGNKKAQRITVGVIIGVMVVSLALSLLSSASATP</sequence>
<dbReference type="Proteomes" id="UP000321534">
    <property type="component" value="Unassembled WGS sequence"/>
</dbReference>
<evidence type="ECO:0000256" key="1">
    <source>
        <dbReference type="SAM" id="Phobius"/>
    </source>
</evidence>
<evidence type="ECO:0000313" key="3">
    <source>
        <dbReference type="Proteomes" id="UP000321534"/>
    </source>
</evidence>
<proteinExistence type="predicted"/>
<keyword evidence="1" id="KW-0472">Membrane</keyword>
<keyword evidence="1" id="KW-0812">Transmembrane</keyword>
<dbReference type="EMBL" id="BJYX01000003">
    <property type="protein sequence ID" value="GEO29202.1"/>
    <property type="molecule type" value="Genomic_DNA"/>
</dbReference>
<feature type="transmembrane region" description="Helical" evidence="1">
    <location>
        <begin position="17"/>
        <end position="38"/>
    </location>
</feature>
<protein>
    <submittedName>
        <fullName evidence="2">Uncharacterized protein</fullName>
    </submittedName>
</protein>
<dbReference type="AlphaFoldDB" id="A0A512CYA9"/>
<keyword evidence="3" id="KW-1185">Reference proteome</keyword>
<reference evidence="2 3" key="1">
    <citation type="submission" date="2019-07" db="EMBL/GenBank/DDBJ databases">
        <title>Whole genome shotgun sequence of Terrabacter aerolatus NBRC 106305.</title>
        <authorList>
            <person name="Hosoyama A."/>
            <person name="Uohara A."/>
            <person name="Ohji S."/>
            <person name="Ichikawa N."/>
        </authorList>
    </citation>
    <scope>NUCLEOTIDE SEQUENCE [LARGE SCALE GENOMIC DNA]</scope>
    <source>
        <strain evidence="2 3">NBRC 106305</strain>
    </source>
</reference>
<name>A0A512CYA9_9MICO</name>
<gene>
    <name evidence="2" type="ORF">TAE01_10120</name>
</gene>
<keyword evidence="1" id="KW-1133">Transmembrane helix</keyword>
<organism evidence="2 3">
    <name type="scientific">Terrabacter aerolatus</name>
    <dbReference type="NCBI Taxonomy" id="422442"/>
    <lineage>
        <taxon>Bacteria</taxon>
        <taxon>Bacillati</taxon>
        <taxon>Actinomycetota</taxon>
        <taxon>Actinomycetes</taxon>
        <taxon>Micrococcales</taxon>
        <taxon>Intrasporangiaceae</taxon>
        <taxon>Terrabacter</taxon>
    </lineage>
</organism>
<accession>A0A512CYA9</accession>